<dbReference type="RefSeq" id="WP_161260778.1">
    <property type="nucleotide sequence ID" value="NZ_JAFBDC010000006.1"/>
</dbReference>
<dbReference type="InterPro" id="IPR001478">
    <property type="entry name" value="PDZ"/>
</dbReference>
<feature type="domain" description="PDZ" evidence="4">
    <location>
        <begin position="260"/>
        <end position="334"/>
    </location>
</feature>
<dbReference type="Gene3D" id="2.30.42.10">
    <property type="match status" value="1"/>
</dbReference>
<organism evidence="5 6">
    <name type="scientific">Heliomicrobium gestii</name>
    <name type="common">Heliobacterium gestii</name>
    <dbReference type="NCBI Taxonomy" id="2699"/>
    <lineage>
        <taxon>Bacteria</taxon>
        <taxon>Bacillati</taxon>
        <taxon>Bacillota</taxon>
        <taxon>Clostridia</taxon>
        <taxon>Eubacteriales</taxon>
        <taxon>Heliobacteriaceae</taxon>
        <taxon>Heliomicrobium</taxon>
    </lineage>
</organism>
<protein>
    <submittedName>
        <fullName evidence="5">Trypsin-like serine protease</fullName>
    </submittedName>
</protein>
<evidence type="ECO:0000313" key="5">
    <source>
        <dbReference type="EMBL" id="MZP42192.1"/>
    </source>
</evidence>
<dbReference type="InterPro" id="IPR009003">
    <property type="entry name" value="Peptidase_S1_PA"/>
</dbReference>
<proteinExistence type="predicted"/>
<dbReference type="PRINTS" id="PR00834">
    <property type="entry name" value="PROTEASES2C"/>
</dbReference>
<reference evidence="5 6" key="1">
    <citation type="submission" date="2020-01" db="EMBL/GenBank/DDBJ databases">
        <title>Whole genome sequence of Heliobacterium gestii DSM 11169.</title>
        <authorList>
            <person name="Kyndt J.A."/>
            <person name="Meyer T.E."/>
        </authorList>
    </citation>
    <scope>NUCLEOTIDE SEQUENCE [LARGE SCALE GENOMIC DNA]</scope>
    <source>
        <strain evidence="5 6">DSM 11169</strain>
    </source>
</reference>
<keyword evidence="1 5" id="KW-0645">Protease</keyword>
<dbReference type="CDD" id="cd06779">
    <property type="entry name" value="cpPDZ_Deg_HtrA-like"/>
    <property type="match status" value="1"/>
</dbReference>
<dbReference type="SUPFAM" id="SSF50494">
    <property type="entry name" value="Trypsin-like serine proteases"/>
    <property type="match status" value="1"/>
</dbReference>
<evidence type="ECO:0000259" key="4">
    <source>
        <dbReference type="PROSITE" id="PS50106"/>
    </source>
</evidence>
<keyword evidence="3" id="KW-0732">Signal</keyword>
<evidence type="ECO:0000256" key="3">
    <source>
        <dbReference type="SAM" id="SignalP"/>
    </source>
</evidence>
<dbReference type="PROSITE" id="PS50106">
    <property type="entry name" value="PDZ"/>
    <property type="match status" value="1"/>
</dbReference>
<keyword evidence="6" id="KW-1185">Reference proteome</keyword>
<evidence type="ECO:0000256" key="2">
    <source>
        <dbReference type="ARBA" id="ARBA00022801"/>
    </source>
</evidence>
<dbReference type="PANTHER" id="PTHR43343">
    <property type="entry name" value="PEPTIDASE S12"/>
    <property type="match status" value="1"/>
</dbReference>
<feature type="chain" id="PRO_5038843529" evidence="3">
    <location>
        <begin position="22"/>
        <end position="348"/>
    </location>
</feature>
<dbReference type="Proteomes" id="UP000471031">
    <property type="component" value="Unassembled WGS sequence"/>
</dbReference>
<dbReference type="SUPFAM" id="SSF50156">
    <property type="entry name" value="PDZ domain-like"/>
    <property type="match status" value="1"/>
</dbReference>
<name>A0A845L6E0_HELGE</name>
<evidence type="ECO:0000313" key="6">
    <source>
        <dbReference type="Proteomes" id="UP000471031"/>
    </source>
</evidence>
<dbReference type="GO" id="GO:0006508">
    <property type="term" value="P:proteolysis"/>
    <property type="evidence" value="ECO:0007669"/>
    <property type="project" value="UniProtKB-KW"/>
</dbReference>
<dbReference type="AlphaFoldDB" id="A0A845L6E0"/>
<dbReference type="PANTHER" id="PTHR43343:SF3">
    <property type="entry name" value="PROTEASE DO-LIKE 8, CHLOROPLASTIC"/>
    <property type="match status" value="1"/>
</dbReference>
<keyword evidence="2" id="KW-0378">Hydrolase</keyword>
<dbReference type="InterPro" id="IPR001940">
    <property type="entry name" value="Peptidase_S1C"/>
</dbReference>
<dbReference type="InterPro" id="IPR051201">
    <property type="entry name" value="Chloro_Bact_Ser_Proteases"/>
</dbReference>
<sequence length="348" mass="36212">MRRRSLFSIVLSFLFAALLCASFPPGGPALTSAWAADSPYAGVFNWPVPRIAKAAGPAIVSISNMGETITERLVEQSAGSGVIIDAENGYIVTNNHVVEGAQALQVGLADGRVIKGRLVGRDVRSDLAVVKIDADNLTAVPMGDSDTLEVGELVVAIGNPLGKEFARTVTHGIVSALDRTLDADDIGLKVIQTDAAINPGNSGGGLFNARGELIGINSAKIALEGVEGMGFAIPVNVAKPIVQQLITQGYVARPWLGVEGVYISEAISAYYDLPQGFYIRKVSPNSPAAAAGLRRGDVIQSLDGNSFTGVSAFSNLIAAHGVGDTIQLNVSRQGESITVAVVLAQLPR</sequence>
<dbReference type="SMART" id="SM00228">
    <property type="entry name" value="PDZ"/>
    <property type="match status" value="1"/>
</dbReference>
<gene>
    <name evidence="5" type="ORF">GTO89_03955</name>
</gene>
<dbReference type="InterPro" id="IPR036034">
    <property type="entry name" value="PDZ_sf"/>
</dbReference>
<dbReference type="Gene3D" id="2.40.10.120">
    <property type="match status" value="1"/>
</dbReference>
<evidence type="ECO:0000256" key="1">
    <source>
        <dbReference type="ARBA" id="ARBA00022670"/>
    </source>
</evidence>
<dbReference type="OrthoDB" id="9758917at2"/>
<dbReference type="Pfam" id="PF13365">
    <property type="entry name" value="Trypsin_2"/>
    <property type="match status" value="1"/>
</dbReference>
<accession>A0A845L6E0</accession>
<dbReference type="EMBL" id="WXEX01000003">
    <property type="protein sequence ID" value="MZP42192.1"/>
    <property type="molecule type" value="Genomic_DNA"/>
</dbReference>
<dbReference type="GO" id="GO:0004252">
    <property type="term" value="F:serine-type endopeptidase activity"/>
    <property type="evidence" value="ECO:0007669"/>
    <property type="project" value="InterPro"/>
</dbReference>
<feature type="signal peptide" evidence="3">
    <location>
        <begin position="1"/>
        <end position="21"/>
    </location>
</feature>
<dbReference type="Pfam" id="PF13180">
    <property type="entry name" value="PDZ_2"/>
    <property type="match status" value="1"/>
</dbReference>
<comment type="caution">
    <text evidence="5">The sequence shown here is derived from an EMBL/GenBank/DDBJ whole genome shotgun (WGS) entry which is preliminary data.</text>
</comment>